<dbReference type="PANTHER" id="PTHR43735">
    <property type="entry name" value="APOPTOSIS-INDUCING FACTOR 1"/>
    <property type="match status" value="1"/>
</dbReference>
<dbReference type="PANTHER" id="PTHR43735:SF2">
    <property type="entry name" value="FE-REGULATED PROTEIN 8"/>
    <property type="match status" value="1"/>
</dbReference>
<feature type="domain" description="FAD/NAD(P)-binding" evidence="1">
    <location>
        <begin position="83"/>
        <end position="274"/>
    </location>
</feature>
<dbReference type="InterPro" id="IPR023753">
    <property type="entry name" value="FAD/NAD-binding_dom"/>
</dbReference>
<keyword evidence="3" id="KW-1185">Reference proteome</keyword>
<dbReference type="Gene3D" id="3.50.50.60">
    <property type="entry name" value="FAD/NAD(P)-binding domain"/>
    <property type="match status" value="3"/>
</dbReference>
<organism evidence="2 3">
    <name type="scientific">Rhodocollybia butyracea</name>
    <dbReference type="NCBI Taxonomy" id="206335"/>
    <lineage>
        <taxon>Eukaryota</taxon>
        <taxon>Fungi</taxon>
        <taxon>Dikarya</taxon>
        <taxon>Basidiomycota</taxon>
        <taxon>Agaricomycotina</taxon>
        <taxon>Agaricomycetes</taxon>
        <taxon>Agaricomycetidae</taxon>
        <taxon>Agaricales</taxon>
        <taxon>Marasmiineae</taxon>
        <taxon>Omphalotaceae</taxon>
        <taxon>Rhodocollybia</taxon>
    </lineage>
</organism>
<dbReference type="InterPro" id="IPR036188">
    <property type="entry name" value="FAD/NAD-bd_sf"/>
</dbReference>
<dbReference type="Proteomes" id="UP000772434">
    <property type="component" value="Unassembled WGS sequence"/>
</dbReference>
<dbReference type="GO" id="GO:0005737">
    <property type="term" value="C:cytoplasm"/>
    <property type="evidence" value="ECO:0007669"/>
    <property type="project" value="TreeGrafter"/>
</dbReference>
<name>A0A9P5U9B6_9AGAR</name>
<protein>
    <recommendedName>
        <fullName evidence="1">FAD/NAD(P)-binding domain-containing protein</fullName>
    </recommendedName>
</protein>
<dbReference type="GO" id="GO:0004174">
    <property type="term" value="F:electron-transferring-flavoprotein dehydrogenase activity"/>
    <property type="evidence" value="ECO:0007669"/>
    <property type="project" value="TreeGrafter"/>
</dbReference>
<gene>
    <name evidence="2" type="ORF">BDP27DRAFT_1382617</name>
</gene>
<evidence type="ECO:0000313" key="3">
    <source>
        <dbReference type="Proteomes" id="UP000772434"/>
    </source>
</evidence>
<dbReference type="OrthoDB" id="202203at2759"/>
<evidence type="ECO:0000259" key="1">
    <source>
        <dbReference type="Pfam" id="PF07992"/>
    </source>
</evidence>
<proteinExistence type="predicted"/>
<sequence length="484" mass="52842">MPFDERVILKTVVVLGGAYADVYIFPRLAVLSGHEHKGFVPFAKLLDAKRDGDLCLTAIVKSVHPSHVVLDRAFPERGILTPTLHFDYLVYALGSKLPAPLDLWGSYPGSGSVFHKVASVPQPYAGSKQEGIEWLKAHQEVIRNSESILVVGGGALGIRDLPYTKPETIEFATDIAEIHPDKTITLLHSRHRLLPRFDERLHTEILDTLMASNVNVILGERLDMHSTSLDGESLELNERGQRVVKTVQGREVAADLILLCTGQKPNTHFLSAMDPSCVNPHDGLVHVLRTMQLGVLPPLHSRSTFSSEILTPCTPSSSLSASASTSNLLSPEQELEEALAQVALTGDVDYQYGDLESEPESEDRTETTPYPNIFVVGDVADAFGAIPAGHTAYYQGEVAARNIVRLIQRSEMEQSVSECALVPEPLEYYKPGSPAIKVSLGLTKAAYEVNGVVGTSNDGVPDLNAAAMWGYFGYEVEKDEDMYL</sequence>
<dbReference type="GO" id="GO:0050660">
    <property type="term" value="F:flavin adenine dinucleotide binding"/>
    <property type="evidence" value="ECO:0007669"/>
    <property type="project" value="TreeGrafter"/>
</dbReference>
<evidence type="ECO:0000313" key="2">
    <source>
        <dbReference type="EMBL" id="KAF9070774.1"/>
    </source>
</evidence>
<accession>A0A9P5U9B6</accession>
<dbReference type="SUPFAM" id="SSF51905">
    <property type="entry name" value="FAD/NAD(P)-binding domain"/>
    <property type="match status" value="1"/>
</dbReference>
<dbReference type="EMBL" id="JADNRY010000037">
    <property type="protein sequence ID" value="KAF9070774.1"/>
    <property type="molecule type" value="Genomic_DNA"/>
</dbReference>
<dbReference type="AlphaFoldDB" id="A0A9P5U9B6"/>
<comment type="caution">
    <text evidence="2">The sequence shown here is derived from an EMBL/GenBank/DDBJ whole genome shotgun (WGS) entry which is preliminary data.</text>
</comment>
<dbReference type="Pfam" id="PF07992">
    <property type="entry name" value="Pyr_redox_2"/>
    <property type="match status" value="1"/>
</dbReference>
<reference evidence="2" key="1">
    <citation type="submission" date="2020-11" db="EMBL/GenBank/DDBJ databases">
        <authorList>
            <consortium name="DOE Joint Genome Institute"/>
            <person name="Ahrendt S."/>
            <person name="Riley R."/>
            <person name="Andreopoulos W."/>
            <person name="Labutti K."/>
            <person name="Pangilinan J."/>
            <person name="Ruiz-Duenas F.J."/>
            <person name="Barrasa J.M."/>
            <person name="Sanchez-Garcia M."/>
            <person name="Camarero S."/>
            <person name="Miyauchi S."/>
            <person name="Serrano A."/>
            <person name="Linde D."/>
            <person name="Babiker R."/>
            <person name="Drula E."/>
            <person name="Ayuso-Fernandez I."/>
            <person name="Pacheco R."/>
            <person name="Padilla G."/>
            <person name="Ferreira P."/>
            <person name="Barriuso J."/>
            <person name="Kellner H."/>
            <person name="Castanera R."/>
            <person name="Alfaro M."/>
            <person name="Ramirez L."/>
            <person name="Pisabarro A.G."/>
            <person name="Kuo A."/>
            <person name="Tritt A."/>
            <person name="Lipzen A."/>
            <person name="He G."/>
            <person name="Yan M."/>
            <person name="Ng V."/>
            <person name="Cullen D."/>
            <person name="Martin F."/>
            <person name="Rosso M.-N."/>
            <person name="Henrissat B."/>
            <person name="Hibbett D."/>
            <person name="Martinez A.T."/>
            <person name="Grigoriev I.V."/>
        </authorList>
    </citation>
    <scope>NUCLEOTIDE SEQUENCE</scope>
    <source>
        <strain evidence="2">AH 40177</strain>
    </source>
</reference>